<proteinExistence type="predicted"/>
<reference evidence="2 3" key="1">
    <citation type="submission" date="2021-01" db="EMBL/GenBank/DDBJ databases">
        <title>Whole genome shotgun sequence of Planobispora siamensis NBRC 107568.</title>
        <authorList>
            <person name="Komaki H."/>
            <person name="Tamura T."/>
        </authorList>
    </citation>
    <scope>NUCLEOTIDE SEQUENCE [LARGE SCALE GENOMIC DNA]</scope>
    <source>
        <strain evidence="2 3">NBRC 107568</strain>
    </source>
</reference>
<evidence type="ECO:0000256" key="1">
    <source>
        <dbReference type="SAM" id="MobiDB-lite"/>
    </source>
</evidence>
<gene>
    <name evidence="2" type="ORF">Psi01_36800</name>
</gene>
<dbReference type="AlphaFoldDB" id="A0A8J3WKY2"/>
<comment type="caution">
    <text evidence="2">The sequence shown here is derived from an EMBL/GenBank/DDBJ whole genome shotgun (WGS) entry which is preliminary data.</text>
</comment>
<sequence length="389" mass="39289">MAQGSLSDGSAPRESSSDLPRTAGLAVGVAHVAATALRAALGKAPGGPDRAFDIVVGTGSLVGEGLGRVGRLVMTVTRPVARMVLHPPVLAPRYHPARWVEEAADRGRRVRLRGERDLERVVDALVPVVVEQALRRLDLTAVVAENVDLDALVAGVDLDAAAAHIDLGAAAARIDLDEAAARIDVDAIAARIDLDAIIARIDLAGLAEQVIDAIDLPEIIRDSTGSMTSGVVRGVRMQSIGADEKVASVFGRILRRRRSPASPDELPPVPGSPDGTPAAVISPEGTLAAVVSPDGTPAAAASSGGTPAAVISPDGIPAVVVSPDGTPIVTTPPNGASTAAVSPAVAMPPGGTPAVTMPPDGSSGVPGPSADRRDLPWPPPGPASGQVRE</sequence>
<feature type="region of interest" description="Disordered" evidence="1">
    <location>
        <begin position="334"/>
        <end position="389"/>
    </location>
</feature>
<feature type="region of interest" description="Disordered" evidence="1">
    <location>
        <begin position="1"/>
        <end position="20"/>
    </location>
</feature>
<dbReference type="EMBL" id="BOOJ01000030">
    <property type="protein sequence ID" value="GIH93050.1"/>
    <property type="molecule type" value="Genomic_DNA"/>
</dbReference>
<name>A0A8J3WKY2_9ACTN</name>
<evidence type="ECO:0000313" key="2">
    <source>
        <dbReference type="EMBL" id="GIH93050.1"/>
    </source>
</evidence>
<organism evidence="2 3">
    <name type="scientific">Planobispora siamensis</name>
    <dbReference type="NCBI Taxonomy" id="936338"/>
    <lineage>
        <taxon>Bacteria</taxon>
        <taxon>Bacillati</taxon>
        <taxon>Actinomycetota</taxon>
        <taxon>Actinomycetes</taxon>
        <taxon>Streptosporangiales</taxon>
        <taxon>Streptosporangiaceae</taxon>
        <taxon>Planobispora</taxon>
    </lineage>
</organism>
<accession>A0A8J3WKY2</accession>
<feature type="compositionally biased region" description="Polar residues" evidence="1">
    <location>
        <begin position="1"/>
        <end position="19"/>
    </location>
</feature>
<evidence type="ECO:0000313" key="3">
    <source>
        <dbReference type="Proteomes" id="UP000619788"/>
    </source>
</evidence>
<dbReference type="Proteomes" id="UP000619788">
    <property type="component" value="Unassembled WGS sequence"/>
</dbReference>
<keyword evidence="3" id="KW-1185">Reference proteome</keyword>
<feature type="compositionally biased region" description="Low complexity" evidence="1">
    <location>
        <begin position="358"/>
        <end position="369"/>
    </location>
</feature>
<protein>
    <submittedName>
        <fullName evidence="2">Uncharacterized protein</fullName>
    </submittedName>
</protein>
<feature type="region of interest" description="Disordered" evidence="1">
    <location>
        <begin position="257"/>
        <end position="279"/>
    </location>
</feature>